<sequence length="179" mass="19081">MDIVVVATTGQTAQPRTLLGSGSERLVRTSPVPVVTVAVDGHCGGRSEERLDRAEAVSRCISSRLIRVAVQMRPRPSIGCTGNEYQPSVSGRHRDHVGPSVDVDRSDFGQVDGVGRSDVRQKPNGLVGCAECFDGEFVGRDRSLVFDGSLDGSFGPSCLFQGVCDPGGWIVHRFPVTGQ</sequence>
<feature type="region of interest" description="Disordered" evidence="1">
    <location>
        <begin position="85"/>
        <end position="104"/>
    </location>
</feature>
<dbReference type="AlphaFoldDB" id="A0A4S3TKQ5"/>
<keyword evidence="3" id="KW-1185">Reference proteome</keyword>
<protein>
    <submittedName>
        <fullName evidence="2">Uncharacterized protein</fullName>
    </submittedName>
</protein>
<accession>A0A4S3TKQ5</accession>
<dbReference type="Proteomes" id="UP000318864">
    <property type="component" value="Unassembled WGS sequence"/>
</dbReference>
<comment type="caution">
    <text evidence="2">The sequence shown here is derived from an EMBL/GenBank/DDBJ whole genome shotgun (WGS) entry which is preliminary data.</text>
</comment>
<dbReference type="EMBL" id="RBZW01000027">
    <property type="protein sequence ID" value="THE64691.1"/>
    <property type="molecule type" value="Genomic_DNA"/>
</dbReference>
<organism evidence="2 3">
    <name type="scientific">Salinadaptatus halalkaliphilus</name>
    <dbReference type="NCBI Taxonomy" id="2419781"/>
    <lineage>
        <taxon>Archaea</taxon>
        <taxon>Methanobacteriati</taxon>
        <taxon>Methanobacteriota</taxon>
        <taxon>Stenosarchaea group</taxon>
        <taxon>Halobacteria</taxon>
        <taxon>Halobacteriales</taxon>
        <taxon>Natrialbaceae</taxon>
        <taxon>Salinadaptatus</taxon>
    </lineage>
</organism>
<proteinExistence type="predicted"/>
<evidence type="ECO:0000256" key="1">
    <source>
        <dbReference type="SAM" id="MobiDB-lite"/>
    </source>
</evidence>
<dbReference type="InterPro" id="IPR014729">
    <property type="entry name" value="Rossmann-like_a/b/a_fold"/>
</dbReference>
<reference evidence="2 3" key="1">
    <citation type="submission" date="2018-10" db="EMBL/GenBank/DDBJ databases">
        <title>Natronolimnobius sp. XQ-INN 246 isolated from Inner Mongolia Autonomous Region of China.</title>
        <authorList>
            <person name="Xue Q."/>
        </authorList>
    </citation>
    <scope>NUCLEOTIDE SEQUENCE [LARGE SCALE GENOMIC DNA]</scope>
    <source>
        <strain evidence="2 3">XQ-INN 246</strain>
    </source>
</reference>
<dbReference type="SUPFAM" id="SSF52402">
    <property type="entry name" value="Adenine nucleotide alpha hydrolases-like"/>
    <property type="match status" value="1"/>
</dbReference>
<name>A0A4S3TKQ5_9EURY</name>
<dbReference type="Gene3D" id="3.40.50.620">
    <property type="entry name" value="HUPs"/>
    <property type="match status" value="1"/>
</dbReference>
<gene>
    <name evidence="2" type="ORF">D8Y22_11270</name>
</gene>
<evidence type="ECO:0000313" key="3">
    <source>
        <dbReference type="Proteomes" id="UP000318864"/>
    </source>
</evidence>
<evidence type="ECO:0000313" key="2">
    <source>
        <dbReference type="EMBL" id="THE64691.1"/>
    </source>
</evidence>